<dbReference type="SUPFAM" id="SSF49785">
    <property type="entry name" value="Galactose-binding domain-like"/>
    <property type="match status" value="1"/>
</dbReference>
<evidence type="ECO:0000259" key="7">
    <source>
        <dbReference type="SMART" id="SM00560"/>
    </source>
</evidence>
<keyword evidence="4" id="KW-1015">Disulfide bond</keyword>
<dbReference type="Gene3D" id="3.20.20.80">
    <property type="entry name" value="Glycosidases"/>
    <property type="match status" value="1"/>
</dbReference>
<feature type="signal peptide" evidence="6">
    <location>
        <begin position="1"/>
        <end position="33"/>
    </location>
</feature>
<dbReference type="Gene3D" id="2.60.120.200">
    <property type="match status" value="1"/>
</dbReference>
<evidence type="ECO:0000256" key="2">
    <source>
        <dbReference type="ARBA" id="ARBA00022729"/>
    </source>
</evidence>
<dbReference type="OrthoDB" id="9762066at2"/>
<dbReference type="InterPro" id="IPR017853">
    <property type="entry name" value="GH"/>
</dbReference>
<gene>
    <name evidence="8" type="ORF">EIY87_23025</name>
</gene>
<accession>A0A427T818</accession>
<feature type="domain" description="LamG-like jellyroll fold" evidence="7">
    <location>
        <begin position="691"/>
        <end position="823"/>
    </location>
</feature>
<evidence type="ECO:0000256" key="4">
    <source>
        <dbReference type="ARBA" id="ARBA00023157"/>
    </source>
</evidence>
<evidence type="ECO:0000313" key="8">
    <source>
        <dbReference type="EMBL" id="RSD16512.1"/>
    </source>
</evidence>
<comment type="similarity">
    <text evidence="1">Belongs to the glycosyl hydrolase 2 family.</text>
</comment>
<evidence type="ECO:0000256" key="6">
    <source>
        <dbReference type="SAM" id="SignalP"/>
    </source>
</evidence>
<keyword evidence="3 8" id="KW-0378">Hydrolase</keyword>
<comment type="caution">
    <text evidence="8">The sequence shown here is derived from an EMBL/GenBank/DDBJ whole genome shotgun (WGS) entry which is preliminary data.</text>
</comment>
<sequence length="833" mass="89414">MVHPARKPRRWLTAAAAFAVAVAGLGTVPAAAAADAPQWQRLTPPLSTPWTKDVSPTNALPDYPRPQLTRDKWQNLNGVWEFAKATPGEAAPVGKTLGDRILVPYPVESALSGIMRHETSMWYRRTFEVPKTWQVGKGGQRLLLHFQAVDYDATVIVNGKTVGRHTGGYDAWSVDVTDALTTAKSQEVVVGVADPNDQGGQPIGKQRSPGDGIFYTPSSGIWQTVWLEPVASARIDRLDVTPDVASGSVTVNAVVGGPVRQRVEAVAYDHGRPVGRVSGDANTPLKLKVDRPHLWSPDDPFLYDLRVKLVPSGDEVGSYFGIRSISVGKTADGKQRMLLNGKFVMQVGPLDQGFWPDGIYTAPTDAALKFDLEQEKALGFNMVRKHIKVEPDRWYYYADKLGLLVWQDMPAMKDDVEPSAASRVNYESEMKRMIDQHRSFPSIVTWVPFNEGWGDYEVGRIADEVKSWDPSRLVNAESGVNCCRSEPDSGKGDIYDDHTYTGPGTPMQTGTRAAVDGEYGGLGLKVAGHEFDAAGSFAYEMEPDSATLTRRYGELQQRLLLVAQRCGVSAGVYTQTTDVEKEVNGFFTYDRQVKKMDFAAVRAANLAVIKGATGAPVSGPSVPQGTPGIDGIAAYGFDENTGTTAADSVGDHDATLVGGASWTAGKSGSALAVNGSGQYADTGAALVNTEGSYSAAAWVKFNAVGDGFQTIVSQDGPNNSAFFLQYSGQDHRLAMSFVGTRALAPTAPEANRWYHVVGVRDAAAGTLKLYVDGQLAATKSVCLGDASTGHTVIGRGKYGGNPVDYLNGAVDQVHVYDRALSDADVSALYSSGK</sequence>
<reference evidence="8 9" key="1">
    <citation type="submission" date="2018-12" db="EMBL/GenBank/DDBJ databases">
        <title>Amycolatopsis eburnea sp. nov. actinomycete associate with arbuscular mycorrhiza fungal spore.</title>
        <authorList>
            <person name="Lumyong S."/>
            <person name="Chaiya L."/>
        </authorList>
    </citation>
    <scope>NUCLEOTIDE SEQUENCE [LARGE SCALE GENOMIC DNA]</scope>
    <source>
        <strain evidence="8 9">GLM-1</strain>
    </source>
</reference>
<dbReference type="InterPro" id="IPR008979">
    <property type="entry name" value="Galactose-bd-like_sf"/>
</dbReference>
<dbReference type="SUPFAM" id="SSF51445">
    <property type="entry name" value="(Trans)glycosidases"/>
    <property type="match status" value="1"/>
</dbReference>
<dbReference type="PANTHER" id="PTHR42732">
    <property type="entry name" value="BETA-GALACTOSIDASE"/>
    <property type="match status" value="1"/>
</dbReference>
<protein>
    <submittedName>
        <fullName evidence="8">Glycoside hydrolase family 2</fullName>
    </submittedName>
</protein>
<dbReference type="Pfam" id="PF02836">
    <property type="entry name" value="Glyco_hydro_2_C"/>
    <property type="match status" value="1"/>
</dbReference>
<dbReference type="InterPro" id="IPR006103">
    <property type="entry name" value="Glyco_hydro_2_cat"/>
</dbReference>
<dbReference type="InterPro" id="IPR051913">
    <property type="entry name" value="GH2_Domain-Containing"/>
</dbReference>
<dbReference type="InterPro" id="IPR054593">
    <property type="entry name" value="Beta-mannosidase-like_N2"/>
</dbReference>
<dbReference type="Pfam" id="PF13385">
    <property type="entry name" value="Laminin_G_3"/>
    <property type="match status" value="1"/>
</dbReference>
<dbReference type="RefSeq" id="WP_125311568.1">
    <property type="nucleotide sequence ID" value="NZ_RSEC01000048.1"/>
</dbReference>
<dbReference type="InterPro" id="IPR013783">
    <property type="entry name" value="Ig-like_fold"/>
</dbReference>
<dbReference type="AlphaFoldDB" id="A0A427T818"/>
<dbReference type="SUPFAM" id="SSF49899">
    <property type="entry name" value="Concanavalin A-like lectins/glucanases"/>
    <property type="match status" value="1"/>
</dbReference>
<evidence type="ECO:0000256" key="3">
    <source>
        <dbReference type="ARBA" id="ARBA00022801"/>
    </source>
</evidence>
<feature type="chain" id="PRO_5019073148" evidence="6">
    <location>
        <begin position="34"/>
        <end position="833"/>
    </location>
</feature>
<keyword evidence="5" id="KW-0326">Glycosidase</keyword>
<dbReference type="GO" id="GO:0004553">
    <property type="term" value="F:hydrolase activity, hydrolyzing O-glycosyl compounds"/>
    <property type="evidence" value="ECO:0007669"/>
    <property type="project" value="InterPro"/>
</dbReference>
<organism evidence="8 9">
    <name type="scientific">Amycolatopsis eburnea</name>
    <dbReference type="NCBI Taxonomy" id="2267691"/>
    <lineage>
        <taxon>Bacteria</taxon>
        <taxon>Bacillati</taxon>
        <taxon>Actinomycetota</taxon>
        <taxon>Actinomycetes</taxon>
        <taxon>Pseudonocardiales</taxon>
        <taxon>Pseudonocardiaceae</taxon>
        <taxon>Amycolatopsis</taxon>
    </lineage>
</organism>
<keyword evidence="2 6" id="KW-0732">Signal</keyword>
<dbReference type="InterPro" id="IPR006558">
    <property type="entry name" value="LamG-like"/>
</dbReference>
<keyword evidence="9" id="KW-1185">Reference proteome</keyword>
<evidence type="ECO:0000256" key="1">
    <source>
        <dbReference type="ARBA" id="ARBA00007401"/>
    </source>
</evidence>
<dbReference type="InterPro" id="IPR013320">
    <property type="entry name" value="ConA-like_dom_sf"/>
</dbReference>
<dbReference type="PANTHER" id="PTHR42732:SF2">
    <property type="entry name" value="BETA-MANNOSIDASE"/>
    <property type="match status" value="1"/>
</dbReference>
<dbReference type="GO" id="GO:0005975">
    <property type="term" value="P:carbohydrate metabolic process"/>
    <property type="evidence" value="ECO:0007669"/>
    <property type="project" value="InterPro"/>
</dbReference>
<name>A0A427T818_9PSEU</name>
<dbReference type="InterPro" id="IPR036156">
    <property type="entry name" value="Beta-gal/glucu_dom_sf"/>
</dbReference>
<dbReference type="EMBL" id="RSEC01000048">
    <property type="protein sequence ID" value="RSD16512.1"/>
    <property type="molecule type" value="Genomic_DNA"/>
</dbReference>
<dbReference type="Gene3D" id="2.60.40.10">
    <property type="entry name" value="Immunoglobulins"/>
    <property type="match status" value="1"/>
</dbReference>
<dbReference type="SMART" id="SM00560">
    <property type="entry name" value="LamGL"/>
    <property type="match status" value="1"/>
</dbReference>
<dbReference type="Pfam" id="PF00703">
    <property type="entry name" value="Glyco_hydro_2"/>
    <property type="match status" value="1"/>
</dbReference>
<proteinExistence type="inferred from homology"/>
<dbReference type="InterPro" id="IPR006102">
    <property type="entry name" value="Ig-like_GH2"/>
</dbReference>
<dbReference type="Proteomes" id="UP000267081">
    <property type="component" value="Unassembled WGS sequence"/>
</dbReference>
<dbReference type="Pfam" id="PF22666">
    <property type="entry name" value="Glyco_hydro_2_N2"/>
    <property type="match status" value="1"/>
</dbReference>
<evidence type="ECO:0000313" key="9">
    <source>
        <dbReference type="Proteomes" id="UP000267081"/>
    </source>
</evidence>
<dbReference type="Gene3D" id="2.60.120.260">
    <property type="entry name" value="Galactose-binding domain-like"/>
    <property type="match status" value="1"/>
</dbReference>
<dbReference type="SUPFAM" id="SSF49303">
    <property type="entry name" value="beta-Galactosidase/glucuronidase domain"/>
    <property type="match status" value="1"/>
</dbReference>
<evidence type="ECO:0000256" key="5">
    <source>
        <dbReference type="ARBA" id="ARBA00023295"/>
    </source>
</evidence>